<comment type="caution">
    <text evidence="3">The sequence shown here is derived from an EMBL/GenBank/DDBJ whole genome shotgun (WGS) entry which is preliminary data.</text>
</comment>
<accession>A0ABR1JAG7</accession>
<sequence length="191" mass="21888">MANISALRIALYFALSLFSIVVLGLAAARLHYTLHVPLGDPVNGGEDFYDRIVVELLVSSVLTMLWSWWIIHVIHKRKESRFISTFRGGFIGLFILWLMWLVGAAISTHMWGKLGWCQIYKPCRILTAFVAFVWIGWITMTVIFIVELIFVSKNGGMRMPLHGRWDPRMSTAAPSMSSANHPRERNYGFNW</sequence>
<keyword evidence="2" id="KW-0812">Transmembrane</keyword>
<protein>
    <recommendedName>
        <fullName evidence="5">MARVEL domain-containing protein</fullName>
    </recommendedName>
</protein>
<evidence type="ECO:0008006" key="5">
    <source>
        <dbReference type="Google" id="ProtNLM"/>
    </source>
</evidence>
<feature type="region of interest" description="Disordered" evidence="1">
    <location>
        <begin position="172"/>
        <end position="191"/>
    </location>
</feature>
<dbReference type="EMBL" id="JBANRG010000022">
    <property type="protein sequence ID" value="KAK7455845.1"/>
    <property type="molecule type" value="Genomic_DNA"/>
</dbReference>
<keyword evidence="2" id="KW-0472">Membrane</keyword>
<proteinExistence type="predicted"/>
<feature type="transmembrane region" description="Helical" evidence="2">
    <location>
        <begin position="52"/>
        <end position="74"/>
    </location>
</feature>
<evidence type="ECO:0000256" key="2">
    <source>
        <dbReference type="SAM" id="Phobius"/>
    </source>
</evidence>
<feature type="compositionally biased region" description="Basic and acidic residues" evidence="1">
    <location>
        <begin position="181"/>
        <end position="191"/>
    </location>
</feature>
<feature type="transmembrane region" description="Helical" evidence="2">
    <location>
        <begin position="126"/>
        <end position="151"/>
    </location>
</feature>
<gene>
    <name evidence="3" type="ORF">VKT23_010882</name>
</gene>
<keyword evidence="2" id="KW-1133">Transmembrane helix</keyword>
<organism evidence="3 4">
    <name type="scientific">Marasmiellus scandens</name>
    <dbReference type="NCBI Taxonomy" id="2682957"/>
    <lineage>
        <taxon>Eukaryota</taxon>
        <taxon>Fungi</taxon>
        <taxon>Dikarya</taxon>
        <taxon>Basidiomycota</taxon>
        <taxon>Agaricomycotina</taxon>
        <taxon>Agaricomycetes</taxon>
        <taxon>Agaricomycetidae</taxon>
        <taxon>Agaricales</taxon>
        <taxon>Marasmiineae</taxon>
        <taxon>Omphalotaceae</taxon>
        <taxon>Marasmiellus</taxon>
    </lineage>
</organism>
<name>A0ABR1JAG7_9AGAR</name>
<evidence type="ECO:0000313" key="3">
    <source>
        <dbReference type="EMBL" id="KAK7455845.1"/>
    </source>
</evidence>
<reference evidence="3 4" key="1">
    <citation type="submission" date="2024-01" db="EMBL/GenBank/DDBJ databases">
        <title>A draft genome for the cacao thread blight pathogen Marasmiellus scandens.</title>
        <authorList>
            <person name="Baruah I.K."/>
            <person name="Leung J."/>
            <person name="Bukari Y."/>
            <person name="Amoako-Attah I."/>
            <person name="Meinhardt L.W."/>
            <person name="Bailey B.A."/>
            <person name="Cohen S.P."/>
        </authorList>
    </citation>
    <scope>NUCLEOTIDE SEQUENCE [LARGE SCALE GENOMIC DNA]</scope>
    <source>
        <strain evidence="3 4">GH-19</strain>
    </source>
</reference>
<keyword evidence="4" id="KW-1185">Reference proteome</keyword>
<feature type="transmembrane region" description="Helical" evidence="2">
    <location>
        <begin position="86"/>
        <end position="106"/>
    </location>
</feature>
<dbReference type="Proteomes" id="UP001498398">
    <property type="component" value="Unassembled WGS sequence"/>
</dbReference>
<evidence type="ECO:0000256" key="1">
    <source>
        <dbReference type="SAM" id="MobiDB-lite"/>
    </source>
</evidence>
<feature type="transmembrane region" description="Helical" evidence="2">
    <location>
        <begin position="9"/>
        <end position="32"/>
    </location>
</feature>
<evidence type="ECO:0000313" key="4">
    <source>
        <dbReference type="Proteomes" id="UP001498398"/>
    </source>
</evidence>